<evidence type="ECO:0000256" key="2">
    <source>
        <dbReference type="ARBA" id="ARBA00023242"/>
    </source>
</evidence>
<feature type="region of interest" description="Disordered" evidence="4">
    <location>
        <begin position="1243"/>
        <end position="1264"/>
    </location>
</feature>
<feature type="region of interest" description="Disordered" evidence="4">
    <location>
        <begin position="984"/>
        <end position="1015"/>
    </location>
</feature>
<dbReference type="GeneID" id="115734852"/>
<dbReference type="InterPro" id="IPR043151">
    <property type="entry name" value="BAH_sf"/>
</dbReference>
<evidence type="ECO:0000256" key="3">
    <source>
        <dbReference type="PROSITE-ProRule" id="PRU00649"/>
    </source>
</evidence>
<evidence type="ECO:0000313" key="8">
    <source>
        <dbReference type="RefSeq" id="XP_030521674.2"/>
    </source>
</evidence>
<organism evidence="7 8">
    <name type="scientific">Rhodamnia argentea</name>
    <dbReference type="NCBI Taxonomy" id="178133"/>
    <lineage>
        <taxon>Eukaryota</taxon>
        <taxon>Viridiplantae</taxon>
        <taxon>Streptophyta</taxon>
        <taxon>Embryophyta</taxon>
        <taxon>Tracheophyta</taxon>
        <taxon>Spermatophyta</taxon>
        <taxon>Magnoliopsida</taxon>
        <taxon>eudicotyledons</taxon>
        <taxon>Gunneridae</taxon>
        <taxon>Pentapetalae</taxon>
        <taxon>rosids</taxon>
        <taxon>malvids</taxon>
        <taxon>Myrtales</taxon>
        <taxon>Myrtaceae</taxon>
        <taxon>Myrtoideae</taxon>
        <taxon>Myrteae</taxon>
        <taxon>Australasian group</taxon>
        <taxon>Rhodamnia</taxon>
    </lineage>
</organism>
<feature type="region of interest" description="Disordered" evidence="4">
    <location>
        <begin position="809"/>
        <end position="844"/>
    </location>
</feature>
<proteinExistence type="predicted"/>
<dbReference type="GO" id="GO:0005634">
    <property type="term" value="C:nucleus"/>
    <property type="evidence" value="ECO:0007669"/>
    <property type="project" value="UniProtKB-SubCell"/>
</dbReference>
<feature type="compositionally biased region" description="Polar residues" evidence="4">
    <location>
        <begin position="565"/>
        <end position="577"/>
    </location>
</feature>
<feature type="compositionally biased region" description="Polar residues" evidence="4">
    <location>
        <begin position="812"/>
        <end position="844"/>
    </location>
</feature>
<feature type="compositionally biased region" description="Basic and acidic residues" evidence="4">
    <location>
        <begin position="990"/>
        <end position="1015"/>
    </location>
</feature>
<feature type="region of interest" description="Disordered" evidence="4">
    <location>
        <begin position="1561"/>
        <end position="1629"/>
    </location>
</feature>
<keyword evidence="7" id="KW-1185">Reference proteome</keyword>
<dbReference type="InterPro" id="IPR035441">
    <property type="entry name" value="TFIIS/LEDGF_dom_sf"/>
</dbReference>
<feature type="region of interest" description="Disordered" evidence="4">
    <location>
        <begin position="194"/>
        <end position="265"/>
    </location>
</feature>
<feature type="compositionally biased region" description="Basic and acidic residues" evidence="4">
    <location>
        <begin position="239"/>
        <end position="265"/>
    </location>
</feature>
<name>A0A8B8NHZ1_9MYRT</name>
<dbReference type="Pfam" id="PF08711">
    <property type="entry name" value="Med26"/>
    <property type="match status" value="1"/>
</dbReference>
<feature type="region of interest" description="Disordered" evidence="4">
    <location>
        <begin position="444"/>
        <end position="620"/>
    </location>
</feature>
<dbReference type="SUPFAM" id="SSF47676">
    <property type="entry name" value="Conserved domain common to transcription factors TFIIS, elongin A, CRSP70"/>
    <property type="match status" value="1"/>
</dbReference>
<feature type="domain" description="BAH" evidence="5">
    <location>
        <begin position="54"/>
        <end position="169"/>
    </location>
</feature>
<protein>
    <submittedName>
        <fullName evidence="8">Uncharacterized protein LOC115734852</fullName>
    </submittedName>
</protein>
<sequence>MHGREGEERRGRRSCNWHMRTVPTRVGVAVAPDADGSSSSSASSSPNFFHKDGRKISVGDCALFKPPQDSPPFIGIIRSLTLSKENNLKLGVNWLYRPAEVKLSRGILLEAAPNEIFYSFHRDETLAASLLHPCKVAFLPKGVELPSGICSFVCRRVYDISNSCLWWLTDQDYINEHQEEVDQLLDKTRIEMHATVQPNGRSPKRMNGPTSASQLKSGSDCVQNSASSFASQSKGKKRERGDRGSEPIKRERSIKMDDGDSGHSRTESFLRYEIAKITDKGGLVDLEGVEKLVQLMLPDRSEKKVDLAGRLMLTDVIAGTDKVDCLGQFVQLKGLSVLDEWLQEVHKGKVGDGNSLKDNDKSVDEFILVLLRALDKLPVNLHALQMCNIGKSVNNLRSHKNSEIQKKARSLVDTWKKRVEAEMNINDAKSGSNQTVSWSARSKIPEVGHGGNRNLGGSSEAATKSSVGLPASKSPSVKLIQGETASKSAVSPGSLKSPPSHASIGGNLKDGQARSAVVSSVSDLPMTISRDEKSSSSSQSHNNSQSCSSDHAKTGGAPGKEDARSSTAGSGRVSSGPSRHKKLVNCLPGSSASGREMGSSRTSLHRNVAPEKVSQSGLTSERAVDVPIEVNSHKLIVKIPNRGRSPAQNASGGSFDDPSVMISRASSPMRPERPDQPDPGLKEKTNVCQANILSDVNAESWQNNDLKDMVTACDEDDGSPGNVPRDDCLKTGENAKKALETSKTAVSSSGSEFKLARLPEASPSSMNALVESCAKVFEPSASESVEDDVGMNLLASVAAGEMLMSEMVSPVDSPQRNPSAVGQSCAGNDSKMNSSPHNHCQSSDVANNCVQKDMVNDDALLTRKADSKASPLPSEDILSEEQKRNPNSSSTEMLQAAGPCPESDKNVNELSLVTSAARFPVAKLYETVDSGHDDESNEKTAIDRVNQDAVPDSKTKAIVSLSSGNKVPDAVSGVEVASVAAEMGSFSSQKDARRTNEDSKDGMQVDERPTDTVVSEDMKPKELATKNVDDVKTERTDGTDVGNQDAHMELRSISQEVSVATSGAGFSNHKGGGMKENMETRADCEQNLSPSKGLSDLPGQVKDMSAKSRLGKLTGSGADEIKEFASPEVSSLASVEAADKDAKVGFDLNEGLNTDDVKYSEPANLTAHASAAVVPLLNRLPFPTSSVSTSLSAPIPVAAAAKSPFVPPGDLLRTKVELGWKGSAATSAFRPAEPRKLLEMPLLATNAPPNPDTASAKPSRPPLDIDLNVPDEGIVEDAVSRNCILESTSLPSFKSNHEIGRDEMSSSAPTRGSGGLGLDLNQIDEATDLWSYSTSSSRRLDVNFSLAKSSAGTLPNGTDTSAHRDFDLNDGPAADELSAEPSIPNQHARSSVPPQQPVSGLKTNNLEVGNFSSWFPPGSTYSAVTIPSMLSNRGEQSLPVVATGGQPRMLGPSTGAIPFTTEIYRAPVLSSSPAVAFPSAPFQYPVFPPYAANFPLQSATFSGSSTTYVDPSSGGRICFPPVHSQLLGAPSAVSTHYPRPFIVSLPDGGSSYENNKKWNRQTLDLNSGPGGPDLDGRDETSSLAPRQLSVVSSQALAEDPARMYQVSSSVLKRKEPDGGWDNYKQSSWQ</sequence>
<feature type="compositionally biased region" description="Low complexity" evidence="4">
    <location>
        <begin position="535"/>
        <end position="549"/>
    </location>
</feature>
<feature type="region of interest" description="Disordered" evidence="4">
    <location>
        <begin position="640"/>
        <end position="682"/>
    </location>
</feature>
<accession>A0A8B8NHZ1</accession>
<feature type="region of interest" description="Disordered" evidence="4">
    <location>
        <begin position="862"/>
        <end position="904"/>
    </location>
</feature>
<feature type="region of interest" description="Disordered" evidence="4">
    <location>
        <begin position="1349"/>
        <end position="1403"/>
    </location>
</feature>
<feature type="region of interest" description="Disordered" evidence="4">
    <location>
        <begin position="1294"/>
        <end position="1319"/>
    </location>
</feature>
<evidence type="ECO:0000313" key="7">
    <source>
        <dbReference type="Proteomes" id="UP000827889"/>
    </source>
</evidence>
<evidence type="ECO:0000256" key="4">
    <source>
        <dbReference type="SAM" id="MobiDB-lite"/>
    </source>
</evidence>
<evidence type="ECO:0000259" key="5">
    <source>
        <dbReference type="PROSITE" id="PS51038"/>
    </source>
</evidence>
<dbReference type="PROSITE" id="PS51319">
    <property type="entry name" value="TFIIS_N"/>
    <property type="match status" value="1"/>
</dbReference>
<dbReference type="Gene3D" id="2.30.30.490">
    <property type="match status" value="1"/>
</dbReference>
<evidence type="ECO:0000259" key="6">
    <source>
        <dbReference type="PROSITE" id="PS51319"/>
    </source>
</evidence>
<dbReference type="InterPro" id="IPR003617">
    <property type="entry name" value="TFIIS/CRSP70_N_sub"/>
</dbReference>
<dbReference type="InterPro" id="IPR001025">
    <property type="entry name" value="BAH_dom"/>
</dbReference>
<feature type="compositionally biased region" description="Basic and acidic residues" evidence="4">
    <location>
        <begin position="670"/>
        <end position="682"/>
    </location>
</feature>
<dbReference type="GO" id="GO:0003682">
    <property type="term" value="F:chromatin binding"/>
    <property type="evidence" value="ECO:0007669"/>
    <property type="project" value="InterPro"/>
</dbReference>
<dbReference type="SMART" id="SM00509">
    <property type="entry name" value="TFS2N"/>
    <property type="match status" value="1"/>
</dbReference>
<comment type="subcellular location">
    <subcellularLocation>
        <location evidence="1 3">Nucleus</location>
    </subcellularLocation>
</comment>
<dbReference type="RefSeq" id="XP_030521674.2">
    <property type="nucleotide sequence ID" value="XM_030665814.2"/>
</dbReference>
<dbReference type="SMART" id="SM00439">
    <property type="entry name" value="BAH"/>
    <property type="match status" value="1"/>
</dbReference>
<dbReference type="PROSITE" id="PS51038">
    <property type="entry name" value="BAH"/>
    <property type="match status" value="1"/>
</dbReference>
<feature type="compositionally biased region" description="Polar residues" evidence="4">
    <location>
        <begin position="208"/>
        <end position="233"/>
    </location>
</feature>
<feature type="compositionally biased region" description="Polar residues" evidence="4">
    <location>
        <begin position="1349"/>
        <end position="1360"/>
    </location>
</feature>
<dbReference type="CDD" id="cd00183">
    <property type="entry name" value="TFIIS_I"/>
    <property type="match status" value="1"/>
</dbReference>
<feature type="domain" description="TFIIS N-terminal" evidence="6">
    <location>
        <begin position="336"/>
        <end position="422"/>
    </location>
</feature>
<dbReference type="PANTHER" id="PTHR46548">
    <property type="entry name" value="BAH AND TFIIS DOMAIN-CONTAINING PROTEIN-RELATED"/>
    <property type="match status" value="1"/>
</dbReference>
<feature type="compositionally biased region" description="Polar residues" evidence="4">
    <location>
        <begin position="1581"/>
        <end position="1595"/>
    </location>
</feature>
<dbReference type="Gene3D" id="1.20.930.10">
    <property type="entry name" value="Conserved domain common to transcription factors TFIIS, elongin A, CRSP70"/>
    <property type="match status" value="1"/>
</dbReference>
<dbReference type="KEGG" id="rarg:115734852"/>
<dbReference type="Pfam" id="PF01426">
    <property type="entry name" value="BAH"/>
    <property type="match status" value="1"/>
</dbReference>
<evidence type="ECO:0000256" key="1">
    <source>
        <dbReference type="ARBA" id="ARBA00004123"/>
    </source>
</evidence>
<reference evidence="8" key="1">
    <citation type="submission" date="2025-08" db="UniProtKB">
        <authorList>
            <consortium name="RefSeq"/>
        </authorList>
    </citation>
    <scope>IDENTIFICATION</scope>
    <source>
        <tissue evidence="8">Leaf</tissue>
    </source>
</reference>
<feature type="compositionally biased region" description="Basic and acidic residues" evidence="4">
    <location>
        <begin position="1295"/>
        <end position="1304"/>
    </location>
</feature>
<feature type="compositionally biased region" description="Polar residues" evidence="4">
    <location>
        <begin position="1383"/>
        <end position="1403"/>
    </location>
</feature>
<dbReference type="Proteomes" id="UP000827889">
    <property type="component" value="Chromosome 7"/>
</dbReference>
<feature type="compositionally biased region" description="Polar residues" evidence="4">
    <location>
        <begin position="455"/>
        <end position="466"/>
    </location>
</feature>
<dbReference type="PANTHER" id="PTHR46548:SF1">
    <property type="entry name" value="BAH AND TFIIS DOMAIN-CONTAINING PROTEIN-RELATED"/>
    <property type="match status" value="1"/>
</dbReference>
<dbReference type="InterPro" id="IPR017923">
    <property type="entry name" value="TFIIS_N"/>
</dbReference>
<gene>
    <name evidence="8" type="primary">LOC115734852</name>
</gene>
<keyword evidence="2 3" id="KW-0539">Nucleus</keyword>